<feature type="region of interest" description="Disordered" evidence="1">
    <location>
        <begin position="118"/>
        <end position="172"/>
    </location>
</feature>
<sequence length="172" mass="17966">MTGGENNGGVEREEETVTAIWDDSTSIWEFAEGAKRVSNRRTPRGAGLGHAGPEVCCSLVDPAGLPSSSPHPPLILPSSSLHPPILSSPLREAGPFLLQSSRRCVADVNVMAVGGGGGVSPVSPAHLRRHAALDDSAARAQEADVSEDPEVLNRRPNCQPDPCSPPPPGLFK</sequence>
<reference evidence="2 3" key="1">
    <citation type="submission" date="2019-03" db="EMBL/GenBank/DDBJ databases">
        <title>First draft genome of Liparis tanakae, snailfish: a comprehensive survey of snailfish specific genes.</title>
        <authorList>
            <person name="Kim W."/>
            <person name="Song I."/>
            <person name="Jeong J.-H."/>
            <person name="Kim D."/>
            <person name="Kim S."/>
            <person name="Ryu S."/>
            <person name="Song J.Y."/>
            <person name="Lee S.K."/>
        </authorList>
    </citation>
    <scope>NUCLEOTIDE SEQUENCE [LARGE SCALE GENOMIC DNA]</scope>
    <source>
        <tissue evidence="2">Muscle</tissue>
    </source>
</reference>
<evidence type="ECO:0000313" key="3">
    <source>
        <dbReference type="Proteomes" id="UP000314294"/>
    </source>
</evidence>
<comment type="caution">
    <text evidence="2">The sequence shown here is derived from an EMBL/GenBank/DDBJ whole genome shotgun (WGS) entry which is preliminary data.</text>
</comment>
<proteinExistence type="predicted"/>
<organism evidence="2 3">
    <name type="scientific">Liparis tanakae</name>
    <name type="common">Tanaka's snailfish</name>
    <dbReference type="NCBI Taxonomy" id="230148"/>
    <lineage>
        <taxon>Eukaryota</taxon>
        <taxon>Metazoa</taxon>
        <taxon>Chordata</taxon>
        <taxon>Craniata</taxon>
        <taxon>Vertebrata</taxon>
        <taxon>Euteleostomi</taxon>
        <taxon>Actinopterygii</taxon>
        <taxon>Neopterygii</taxon>
        <taxon>Teleostei</taxon>
        <taxon>Neoteleostei</taxon>
        <taxon>Acanthomorphata</taxon>
        <taxon>Eupercaria</taxon>
        <taxon>Perciformes</taxon>
        <taxon>Cottioidei</taxon>
        <taxon>Cottales</taxon>
        <taxon>Liparidae</taxon>
        <taxon>Liparis</taxon>
    </lineage>
</organism>
<evidence type="ECO:0000313" key="2">
    <source>
        <dbReference type="EMBL" id="TNN44993.1"/>
    </source>
</evidence>
<keyword evidence="3" id="KW-1185">Reference proteome</keyword>
<dbReference type="AlphaFoldDB" id="A0A4Z2FW11"/>
<dbReference type="Proteomes" id="UP000314294">
    <property type="component" value="Unassembled WGS sequence"/>
</dbReference>
<protein>
    <submittedName>
        <fullName evidence="2">Uncharacterized protein</fullName>
    </submittedName>
</protein>
<evidence type="ECO:0000256" key="1">
    <source>
        <dbReference type="SAM" id="MobiDB-lite"/>
    </source>
</evidence>
<gene>
    <name evidence="2" type="ORF">EYF80_044798</name>
</gene>
<accession>A0A4Z2FW11</accession>
<dbReference type="EMBL" id="SRLO01000873">
    <property type="protein sequence ID" value="TNN44993.1"/>
    <property type="molecule type" value="Genomic_DNA"/>
</dbReference>
<name>A0A4Z2FW11_9TELE</name>
<feature type="compositionally biased region" description="Pro residues" evidence="1">
    <location>
        <begin position="162"/>
        <end position="172"/>
    </location>
</feature>